<keyword evidence="6" id="KW-1185">Reference proteome</keyword>
<comment type="caution">
    <text evidence="5">The sequence shown here is derived from an EMBL/GenBank/DDBJ whole genome shotgun (WGS) entry which is preliminary data.</text>
</comment>
<evidence type="ECO:0000313" key="5">
    <source>
        <dbReference type="EMBL" id="MFD1313023.1"/>
    </source>
</evidence>
<dbReference type="PANTHER" id="PTHR33204:SF18">
    <property type="entry name" value="TRANSCRIPTIONAL REGULATORY PROTEIN"/>
    <property type="match status" value="1"/>
</dbReference>
<evidence type="ECO:0000256" key="1">
    <source>
        <dbReference type="ARBA" id="ARBA00023015"/>
    </source>
</evidence>
<dbReference type="Gene3D" id="1.10.10.10">
    <property type="entry name" value="Winged helix-like DNA-binding domain superfamily/Winged helix DNA-binding domain"/>
    <property type="match status" value="1"/>
</dbReference>
<dbReference type="PROSITE" id="PS51118">
    <property type="entry name" value="HTH_HXLR"/>
    <property type="match status" value="1"/>
</dbReference>
<evidence type="ECO:0000256" key="3">
    <source>
        <dbReference type="ARBA" id="ARBA00023163"/>
    </source>
</evidence>
<reference evidence="6" key="1">
    <citation type="journal article" date="2019" name="Int. J. Syst. Evol. Microbiol.">
        <title>The Global Catalogue of Microorganisms (GCM) 10K type strain sequencing project: providing services to taxonomists for standard genome sequencing and annotation.</title>
        <authorList>
            <consortium name="The Broad Institute Genomics Platform"/>
            <consortium name="The Broad Institute Genome Sequencing Center for Infectious Disease"/>
            <person name="Wu L."/>
            <person name="Ma J."/>
        </authorList>
    </citation>
    <scope>NUCLEOTIDE SEQUENCE [LARGE SCALE GENOMIC DNA]</scope>
    <source>
        <strain evidence="6">CGMCC 4.7020</strain>
    </source>
</reference>
<protein>
    <submittedName>
        <fullName evidence="5">Winged helix-turn-helix transcriptional regulator</fullName>
    </submittedName>
</protein>
<sequence>MSPESIPAPRDCSLTDALEVLGDRYSLPVLRELLYGFHRFSDLAKLTGAPRTLLTGRLRRLEEAGVIVRRQYSQHPVRFEYHLTQAGVELIPVILTLTEWGERHTGHDKPKTVFQHNCGAELHPLLTCNCCHQEIRPGEFEVAGDTHTPVTGP</sequence>
<keyword evidence="2" id="KW-0238">DNA-binding</keyword>
<dbReference type="EMBL" id="JBHTMM010000154">
    <property type="protein sequence ID" value="MFD1313023.1"/>
    <property type="molecule type" value="Genomic_DNA"/>
</dbReference>
<evidence type="ECO:0000256" key="2">
    <source>
        <dbReference type="ARBA" id="ARBA00023125"/>
    </source>
</evidence>
<name>A0ABW3XV60_9ACTN</name>
<dbReference type="InterPro" id="IPR011991">
    <property type="entry name" value="ArsR-like_HTH"/>
</dbReference>
<dbReference type="InterPro" id="IPR036388">
    <property type="entry name" value="WH-like_DNA-bd_sf"/>
</dbReference>
<evidence type="ECO:0000313" key="6">
    <source>
        <dbReference type="Proteomes" id="UP001597058"/>
    </source>
</evidence>
<organism evidence="5 6">
    <name type="scientific">Streptomyces kaempferi</name>
    <dbReference type="NCBI Taxonomy" id="333725"/>
    <lineage>
        <taxon>Bacteria</taxon>
        <taxon>Bacillati</taxon>
        <taxon>Actinomycetota</taxon>
        <taxon>Actinomycetes</taxon>
        <taxon>Kitasatosporales</taxon>
        <taxon>Streptomycetaceae</taxon>
        <taxon>Streptomyces</taxon>
    </lineage>
</organism>
<gene>
    <name evidence="5" type="ORF">ACFQ5X_45680</name>
</gene>
<dbReference type="Pfam" id="PF01638">
    <property type="entry name" value="HxlR"/>
    <property type="match status" value="1"/>
</dbReference>
<dbReference type="CDD" id="cd00090">
    <property type="entry name" value="HTH_ARSR"/>
    <property type="match status" value="1"/>
</dbReference>
<dbReference type="Proteomes" id="UP001597058">
    <property type="component" value="Unassembled WGS sequence"/>
</dbReference>
<keyword evidence="3" id="KW-0804">Transcription</keyword>
<feature type="domain" description="HTH hxlR-type" evidence="4">
    <location>
        <begin position="12"/>
        <end position="109"/>
    </location>
</feature>
<dbReference type="RefSeq" id="WP_381238285.1">
    <property type="nucleotide sequence ID" value="NZ_JBHSKH010000055.1"/>
</dbReference>
<keyword evidence="1" id="KW-0805">Transcription regulation</keyword>
<proteinExistence type="predicted"/>
<evidence type="ECO:0000259" key="4">
    <source>
        <dbReference type="PROSITE" id="PS51118"/>
    </source>
</evidence>
<dbReference type="PANTHER" id="PTHR33204">
    <property type="entry name" value="TRANSCRIPTIONAL REGULATOR, MARR FAMILY"/>
    <property type="match status" value="1"/>
</dbReference>
<dbReference type="InterPro" id="IPR036390">
    <property type="entry name" value="WH_DNA-bd_sf"/>
</dbReference>
<dbReference type="InterPro" id="IPR002577">
    <property type="entry name" value="HTH_HxlR"/>
</dbReference>
<accession>A0ABW3XV60</accession>
<dbReference type="SUPFAM" id="SSF46785">
    <property type="entry name" value="Winged helix' DNA-binding domain"/>
    <property type="match status" value="1"/>
</dbReference>